<accession>A0A096MIY9</accession>
<evidence type="ECO:0000256" key="1">
    <source>
        <dbReference type="SAM" id="MobiDB-lite"/>
    </source>
</evidence>
<reference evidence="2" key="2">
    <citation type="submission" date="2024-01" db="EMBL/GenBank/DDBJ databases">
        <title>GRCr8: a new rat reference genome assembly contstructed from accurate long reads and long range scaffolding.</title>
        <authorList>
            <person name="Doris P.A."/>
            <person name="Kalbfleisch T."/>
            <person name="Li K."/>
            <person name="Howe K."/>
            <person name="Wood J."/>
        </authorList>
    </citation>
    <scope>NUCLEOTIDE SEQUENCE [LARGE SCALE GENOMIC DNA]</scope>
    <source>
        <strain evidence="2">Brown Norway</strain>
    </source>
</reference>
<dbReference type="VEuPathDB" id="HostDB:ENSRNOG00000037919"/>
<evidence type="ECO:0000313" key="2">
    <source>
        <dbReference type="Ensembl" id="ENSRNOP00000067927.3"/>
    </source>
</evidence>
<evidence type="ECO:0000313" key="5">
    <source>
        <dbReference type="RGD" id="3914"/>
    </source>
</evidence>
<dbReference type="STRING" id="10116.ENSRNOP00000067927"/>
<keyword evidence="3" id="KW-1185">Reference proteome</keyword>
<reference evidence="6" key="1">
    <citation type="journal article" date="2012" name="Nat. Commun.">
        <title>Quantitative maps of protein phosphorylation sites across 14 different rat organs and tissues.</title>
        <authorList>
            <person name="Lundby A."/>
            <person name="Secher A."/>
            <person name="Lage K."/>
            <person name="Nordsborg N.B."/>
            <person name="Dmytriyev A."/>
            <person name="Lundby C."/>
            <person name="Olsen J.V."/>
        </authorList>
    </citation>
    <scope>IDENTIFICATION BY MASS SPECTROMETRY [LARGE SCALE ANALYSIS]</scope>
</reference>
<dbReference type="Bgee" id="ENSRNOG00000037919">
    <property type="expression patterns" value="Expressed in brain and 18 other cell types or tissues"/>
</dbReference>
<dbReference type="AGR" id="RGD:1589722"/>
<evidence type="ECO:0007829" key="6">
    <source>
        <dbReference type="PubMed" id="22673903"/>
    </source>
</evidence>
<feature type="compositionally biased region" description="Polar residues" evidence="1">
    <location>
        <begin position="79"/>
        <end position="89"/>
    </location>
</feature>
<dbReference type="GO" id="GO:0016020">
    <property type="term" value="C:membrane"/>
    <property type="evidence" value="ECO:0007669"/>
    <property type="project" value="UniProtKB-SubCell"/>
</dbReference>
<evidence type="ECO:0000313" key="3">
    <source>
        <dbReference type="Proteomes" id="UP000002494"/>
    </source>
</evidence>
<organism evidence="2 3">
    <name type="scientific">Rattus norvegicus</name>
    <name type="common">Rat</name>
    <dbReference type="NCBI Taxonomy" id="10116"/>
    <lineage>
        <taxon>Eukaryota</taxon>
        <taxon>Metazoa</taxon>
        <taxon>Chordata</taxon>
        <taxon>Craniata</taxon>
        <taxon>Vertebrata</taxon>
        <taxon>Euteleostomi</taxon>
        <taxon>Mammalia</taxon>
        <taxon>Eutheria</taxon>
        <taxon>Euarchontoglires</taxon>
        <taxon>Glires</taxon>
        <taxon>Rodentia</taxon>
        <taxon>Myomorpha</taxon>
        <taxon>Muroidea</taxon>
        <taxon>Muridae</taxon>
        <taxon>Murinae</taxon>
        <taxon>Rattus</taxon>
    </lineage>
</organism>
<dbReference type="RGD" id="1589722">
    <property type="gene designation" value="Chic1"/>
</dbReference>
<feature type="region of interest" description="Disordered" evidence="1">
    <location>
        <begin position="74"/>
        <end position="106"/>
    </location>
</feature>
<dbReference type="AlphaFoldDB" id="A0A096MIY9"/>
<dbReference type="GeneTree" id="ENSGT00520000061207"/>
<proteinExistence type="evidence at protein level"/>
<dbReference type="Pfam" id="PF17397">
    <property type="entry name" value="TSX"/>
    <property type="match status" value="1"/>
</dbReference>
<dbReference type="Ensembl" id="ENSRNOT00000077003.3">
    <property type="protein sequence ID" value="ENSRNOP00000067927.3"/>
    <property type="gene ID" value="ENSRNOG00000086050.1"/>
</dbReference>
<protein>
    <submittedName>
        <fullName evidence="2">Testis specific X-linked gene</fullName>
    </submittedName>
</protein>
<dbReference type="InterPro" id="IPR035352">
    <property type="entry name" value="TSX"/>
</dbReference>
<reference evidence="2" key="3">
    <citation type="submission" date="2025-08" db="UniProtKB">
        <authorList>
            <consortium name="Ensembl"/>
        </authorList>
    </citation>
    <scope>IDENTIFICATION</scope>
    <source>
        <strain evidence="2">Brown Norway</strain>
    </source>
</reference>
<gene>
    <name evidence="4" type="primary">Chic1</name>
    <name evidence="2 5" type="synonym">Tsx</name>
</gene>
<name>A0A096MIY9_RAT</name>
<dbReference type="ExpressionAtlas" id="A0A096MIY9">
    <property type="expression patterns" value="baseline and differential"/>
</dbReference>
<feature type="region of interest" description="Disordered" evidence="1">
    <location>
        <begin position="1"/>
        <end position="28"/>
    </location>
</feature>
<evidence type="ECO:0000313" key="4">
    <source>
        <dbReference type="RGD" id="1589722"/>
    </source>
</evidence>
<reference evidence="2" key="4">
    <citation type="submission" date="2025-09" db="UniProtKB">
        <authorList>
            <consortium name="Ensembl"/>
        </authorList>
    </citation>
    <scope>IDENTIFICATION</scope>
    <source>
        <strain evidence="2">Brown Norway</strain>
    </source>
</reference>
<dbReference type="RGD" id="3914">
    <property type="gene designation" value="Tsx"/>
</dbReference>
<sequence>MEPNPGVMSEEQEPKTSEAEYGTMDFPEFENEEEWLFKVLGIKPRPSSDLDDADKQEDEPLGHTEFLRLQDILQEDKVSSTNDSDTCQAGYTEENDEASHSDSDIDDNVNVIIGDIKANSSMYMEMFTNMNSQADQDLKLTESDNAMYPTD</sequence>
<dbReference type="Proteomes" id="UP000002494">
    <property type="component" value="Chromosome X"/>
</dbReference>